<reference evidence="1" key="1">
    <citation type="submission" date="2023-06" db="EMBL/GenBank/DDBJ databases">
        <title>Genomic of Parafulvivirga corallium.</title>
        <authorList>
            <person name="Wang G."/>
        </authorList>
    </citation>
    <scope>NUCLEOTIDE SEQUENCE</scope>
    <source>
        <strain evidence="1">BMA10</strain>
    </source>
</reference>
<accession>A0ABT8KTW6</accession>
<gene>
    <name evidence="1" type="ORF">QQ008_22710</name>
</gene>
<keyword evidence="2" id="KW-1185">Reference proteome</keyword>
<sequence>MRKTILIVLLFFITGIGNAQKKGEPDRISKLFAGYETLEMTMNNFKYFAGEIGYKINPRKQLRLVIGEVKLSEKHLTGKWRTAGVDGNNVEGYFRIYELSYDNFFDWKKNWYWSLSTGYVNDQYEHMIMNEMKIDNHSPTIGGGIGWQKRNLFGIKHLYVNIALPARFYLNPIQSREWGNTTIRHHFLVNNIWLFIGFNA</sequence>
<evidence type="ECO:0000313" key="2">
    <source>
        <dbReference type="Proteomes" id="UP001172082"/>
    </source>
</evidence>
<name>A0ABT8KTW6_9BACT</name>
<dbReference type="RefSeq" id="WP_346754246.1">
    <property type="nucleotide sequence ID" value="NZ_JAUJEA010000010.1"/>
</dbReference>
<evidence type="ECO:0008006" key="3">
    <source>
        <dbReference type="Google" id="ProtNLM"/>
    </source>
</evidence>
<comment type="caution">
    <text evidence="1">The sequence shown here is derived from an EMBL/GenBank/DDBJ whole genome shotgun (WGS) entry which is preliminary data.</text>
</comment>
<dbReference type="Proteomes" id="UP001172082">
    <property type="component" value="Unassembled WGS sequence"/>
</dbReference>
<evidence type="ECO:0000313" key="1">
    <source>
        <dbReference type="EMBL" id="MDN5204222.1"/>
    </source>
</evidence>
<organism evidence="1 2">
    <name type="scientific">Splendidivirga corallicola</name>
    <dbReference type="NCBI Taxonomy" id="3051826"/>
    <lineage>
        <taxon>Bacteria</taxon>
        <taxon>Pseudomonadati</taxon>
        <taxon>Bacteroidota</taxon>
        <taxon>Cytophagia</taxon>
        <taxon>Cytophagales</taxon>
        <taxon>Splendidivirgaceae</taxon>
        <taxon>Splendidivirga</taxon>
    </lineage>
</organism>
<proteinExistence type="predicted"/>
<protein>
    <recommendedName>
        <fullName evidence="3">DUF3575 domain-containing protein</fullName>
    </recommendedName>
</protein>
<dbReference type="EMBL" id="JAUJEA010000010">
    <property type="protein sequence ID" value="MDN5204222.1"/>
    <property type="molecule type" value="Genomic_DNA"/>
</dbReference>